<keyword evidence="2" id="KW-1185">Reference proteome</keyword>
<name>A0A7W7SXE7_9PSEU</name>
<proteinExistence type="predicted"/>
<dbReference type="EMBL" id="JACHJS010000001">
    <property type="protein sequence ID" value="MBB4962743.1"/>
    <property type="molecule type" value="Genomic_DNA"/>
</dbReference>
<dbReference type="RefSeq" id="WP_184665626.1">
    <property type="nucleotide sequence ID" value="NZ_BAABAI010000042.1"/>
</dbReference>
<gene>
    <name evidence="1" type="ORF">F4559_000102</name>
</gene>
<dbReference type="Proteomes" id="UP000542674">
    <property type="component" value="Unassembled WGS sequence"/>
</dbReference>
<sequence length="109" mass="12064">MSDIKERFAEVVDGMVRDTAPRLFAVVQIYGDHADGRIAAWGMAFPGHVEAVSTEGSLHLSLRDTESITRAFTAPEEHLTATVVWLPAVNERLSDIDGFDHPEEGSAWW</sequence>
<reference evidence="1 2" key="1">
    <citation type="submission" date="2020-08" db="EMBL/GenBank/DDBJ databases">
        <title>Sequencing the genomes of 1000 actinobacteria strains.</title>
        <authorList>
            <person name="Klenk H.-P."/>
        </authorList>
    </citation>
    <scope>NUCLEOTIDE SEQUENCE [LARGE SCALE GENOMIC DNA]</scope>
    <source>
        <strain evidence="1 2">DSM 45084</strain>
    </source>
</reference>
<evidence type="ECO:0000313" key="2">
    <source>
        <dbReference type="Proteomes" id="UP000542674"/>
    </source>
</evidence>
<protein>
    <submittedName>
        <fullName evidence="1">Uncharacterized protein</fullName>
    </submittedName>
</protein>
<organism evidence="1 2">
    <name type="scientific">Saccharothrix violaceirubra</name>
    <dbReference type="NCBI Taxonomy" id="413306"/>
    <lineage>
        <taxon>Bacteria</taxon>
        <taxon>Bacillati</taxon>
        <taxon>Actinomycetota</taxon>
        <taxon>Actinomycetes</taxon>
        <taxon>Pseudonocardiales</taxon>
        <taxon>Pseudonocardiaceae</taxon>
        <taxon>Saccharothrix</taxon>
    </lineage>
</organism>
<accession>A0A7W7SXE7</accession>
<dbReference type="AlphaFoldDB" id="A0A7W7SXE7"/>
<evidence type="ECO:0000313" key="1">
    <source>
        <dbReference type="EMBL" id="MBB4962743.1"/>
    </source>
</evidence>
<comment type="caution">
    <text evidence="1">The sequence shown here is derived from an EMBL/GenBank/DDBJ whole genome shotgun (WGS) entry which is preliminary data.</text>
</comment>